<dbReference type="EMBL" id="CM056793">
    <property type="protein sequence ID" value="KAJ8715157.1"/>
    <property type="molecule type" value="Genomic_DNA"/>
</dbReference>
<reference evidence="1" key="1">
    <citation type="submission" date="2023-03" db="EMBL/GenBank/DDBJ databases">
        <title>Chromosome-level genomes of two armyworms, Mythimna separata and Mythimna loreyi, provide insights into the biosynthesis and reception of sex pheromones.</title>
        <authorList>
            <person name="Zhao H."/>
        </authorList>
    </citation>
    <scope>NUCLEOTIDE SEQUENCE</scope>
    <source>
        <strain evidence="1">BeijingLab</strain>
    </source>
</reference>
<keyword evidence="2" id="KW-1185">Reference proteome</keyword>
<gene>
    <name evidence="1" type="ORF">PYW08_005138</name>
</gene>
<evidence type="ECO:0000313" key="2">
    <source>
        <dbReference type="Proteomes" id="UP001231649"/>
    </source>
</evidence>
<comment type="caution">
    <text evidence="1">The sequence shown here is derived from an EMBL/GenBank/DDBJ whole genome shotgun (WGS) entry which is preliminary data.</text>
</comment>
<protein>
    <submittedName>
        <fullName evidence="1">Uncharacterized protein</fullName>
    </submittedName>
</protein>
<organism evidence="1 2">
    <name type="scientific">Mythimna loreyi</name>
    <dbReference type="NCBI Taxonomy" id="667449"/>
    <lineage>
        <taxon>Eukaryota</taxon>
        <taxon>Metazoa</taxon>
        <taxon>Ecdysozoa</taxon>
        <taxon>Arthropoda</taxon>
        <taxon>Hexapoda</taxon>
        <taxon>Insecta</taxon>
        <taxon>Pterygota</taxon>
        <taxon>Neoptera</taxon>
        <taxon>Endopterygota</taxon>
        <taxon>Lepidoptera</taxon>
        <taxon>Glossata</taxon>
        <taxon>Ditrysia</taxon>
        <taxon>Noctuoidea</taxon>
        <taxon>Noctuidae</taxon>
        <taxon>Noctuinae</taxon>
        <taxon>Hadenini</taxon>
        <taxon>Mythimna</taxon>
    </lineage>
</organism>
<dbReference type="Proteomes" id="UP001231649">
    <property type="component" value="Chromosome 17"/>
</dbReference>
<accession>A0ACC2QE59</accession>
<name>A0ACC2QE59_9NEOP</name>
<sequence length="78" mass="8800">MLRRHKFENLEGIWFPNAPRLTSATVDLLIECCPKLQSLGQLSGWQFTPDDMMLMRAIIASTNTDVVLSPLGIFQQGH</sequence>
<evidence type="ECO:0000313" key="1">
    <source>
        <dbReference type="EMBL" id="KAJ8715157.1"/>
    </source>
</evidence>
<proteinExistence type="predicted"/>